<organism evidence="7 8">
    <name type="scientific">Sinimarinibacterium thermocellulolyticum</name>
    <dbReference type="NCBI Taxonomy" id="3170016"/>
    <lineage>
        <taxon>Bacteria</taxon>
        <taxon>Pseudomonadati</taxon>
        <taxon>Pseudomonadota</taxon>
        <taxon>Gammaproteobacteria</taxon>
        <taxon>Nevskiales</taxon>
        <taxon>Nevskiaceae</taxon>
        <taxon>Sinimarinibacterium</taxon>
    </lineage>
</organism>
<comment type="cofactor">
    <cofactor evidence="1">
        <name>FAD</name>
        <dbReference type="ChEBI" id="CHEBI:57692"/>
    </cofactor>
</comment>
<evidence type="ECO:0000256" key="4">
    <source>
        <dbReference type="ARBA" id="ARBA00023002"/>
    </source>
</evidence>
<evidence type="ECO:0000313" key="7">
    <source>
        <dbReference type="EMBL" id="MES0873995.1"/>
    </source>
</evidence>
<protein>
    <submittedName>
        <fullName evidence="7">FAD-dependent oxidoreductase</fullName>
    </submittedName>
</protein>
<dbReference type="RefSeq" id="WP_352888915.1">
    <property type="nucleotide sequence ID" value="NZ_JBEPIJ010000007.1"/>
</dbReference>
<evidence type="ECO:0000256" key="1">
    <source>
        <dbReference type="ARBA" id="ARBA00001974"/>
    </source>
</evidence>
<gene>
    <name evidence="7" type="ORF">ABSH63_08270</name>
</gene>
<evidence type="ECO:0000256" key="2">
    <source>
        <dbReference type="ARBA" id="ARBA00022630"/>
    </source>
</evidence>
<dbReference type="Gene3D" id="3.30.390.30">
    <property type="match status" value="1"/>
</dbReference>
<feature type="domain" description="Reductase C-terminal" evidence="6">
    <location>
        <begin position="324"/>
        <end position="408"/>
    </location>
</feature>
<dbReference type="InterPro" id="IPR028202">
    <property type="entry name" value="Reductase_C"/>
</dbReference>
<feature type="domain" description="FAD/NAD(P)-binding" evidence="5">
    <location>
        <begin position="9"/>
        <end position="305"/>
    </location>
</feature>
<comment type="caution">
    <text evidence="7">The sequence shown here is derived from an EMBL/GenBank/DDBJ whole genome shotgun (WGS) entry which is preliminary data.</text>
</comment>
<evidence type="ECO:0000259" key="6">
    <source>
        <dbReference type="Pfam" id="PF14759"/>
    </source>
</evidence>
<keyword evidence="8" id="KW-1185">Reference proteome</keyword>
<dbReference type="InterPro" id="IPR016156">
    <property type="entry name" value="FAD/NAD-linked_Rdtase_dimer_sf"/>
</dbReference>
<dbReference type="Proteomes" id="UP001465331">
    <property type="component" value="Unassembled WGS sequence"/>
</dbReference>
<dbReference type="PANTHER" id="PTHR43557">
    <property type="entry name" value="APOPTOSIS-INDUCING FACTOR 1"/>
    <property type="match status" value="1"/>
</dbReference>
<accession>A0ABV2A9R1</accession>
<dbReference type="Pfam" id="PF07992">
    <property type="entry name" value="Pyr_redox_2"/>
    <property type="match status" value="1"/>
</dbReference>
<dbReference type="PRINTS" id="PR00411">
    <property type="entry name" value="PNDRDTASEI"/>
</dbReference>
<proteinExistence type="predicted"/>
<reference evidence="7 8" key="1">
    <citation type="submission" date="2024-06" db="EMBL/GenBank/DDBJ databases">
        <authorList>
            <person name="Li Z."/>
            <person name="Jiang Y."/>
        </authorList>
    </citation>
    <scope>NUCLEOTIDE SEQUENCE [LARGE SCALE GENOMIC DNA]</scope>
    <source>
        <strain evidence="7 8">HSW-8</strain>
    </source>
</reference>
<keyword evidence="2" id="KW-0285">Flavoprotein</keyword>
<dbReference type="Pfam" id="PF14759">
    <property type="entry name" value="Reductase_C"/>
    <property type="match status" value="1"/>
</dbReference>
<dbReference type="EMBL" id="JBEPIJ010000007">
    <property type="protein sequence ID" value="MES0873995.1"/>
    <property type="molecule type" value="Genomic_DNA"/>
</dbReference>
<dbReference type="PRINTS" id="PR00368">
    <property type="entry name" value="FADPNR"/>
</dbReference>
<dbReference type="InterPro" id="IPR050446">
    <property type="entry name" value="FAD-oxidoreductase/Apoptosis"/>
</dbReference>
<dbReference type="PANTHER" id="PTHR43557:SF2">
    <property type="entry name" value="RIESKE DOMAIN-CONTAINING PROTEIN-RELATED"/>
    <property type="match status" value="1"/>
</dbReference>
<dbReference type="SUPFAM" id="SSF51905">
    <property type="entry name" value="FAD/NAD(P)-binding domain"/>
    <property type="match status" value="1"/>
</dbReference>
<dbReference type="InterPro" id="IPR023753">
    <property type="entry name" value="FAD/NAD-binding_dom"/>
</dbReference>
<dbReference type="SUPFAM" id="SSF55424">
    <property type="entry name" value="FAD/NAD-linked reductases, dimerisation (C-terminal) domain"/>
    <property type="match status" value="1"/>
</dbReference>
<dbReference type="Gene3D" id="3.50.50.60">
    <property type="entry name" value="FAD/NAD(P)-binding domain"/>
    <property type="match status" value="2"/>
</dbReference>
<keyword evidence="3" id="KW-0274">FAD</keyword>
<keyword evidence="4" id="KW-0560">Oxidoreductase</keyword>
<evidence type="ECO:0000313" key="8">
    <source>
        <dbReference type="Proteomes" id="UP001465331"/>
    </source>
</evidence>
<sequence>MSVLNADSTVVIVGAGQAGGEAAAELRRQGFAGRVIILGEEPQPPYKRPPLSKAYLSGAVNEESLYVMQPAQLAKVNIEFRGNTKVIRIDRKAKHLELADGSTQAYDKLVIATGGRARPLPIPGADASNVFLLRTIEDVQKIKALCAPGKRVTIVGGGFIGLEGAAVLVKMGLKVTLLEGLPRVLARVTVPEVSAFFERVHREAGVDLRTGAQLAGFEGNPVTAAVLADGTRIDTDLVVVGIGLIANTELAQAAGLAIDNGIVVDEFGATSDPDIYAAGDCTNHPSRFLGRMVRLESVQNAMEQGRAVARNLLGKNEPYQTVPWFWSDQYDLKLQMVGISGTHDRMVLRGDPASSRNFAVFYLKDGRIIAADTVSRPQEFMFAKKLVAEGAVIDPDKLADESVPMKSLVS</sequence>
<dbReference type="InterPro" id="IPR036188">
    <property type="entry name" value="FAD/NAD-bd_sf"/>
</dbReference>
<name>A0ABV2A9R1_9GAMM</name>
<evidence type="ECO:0000256" key="3">
    <source>
        <dbReference type="ARBA" id="ARBA00022827"/>
    </source>
</evidence>
<evidence type="ECO:0000259" key="5">
    <source>
        <dbReference type="Pfam" id="PF07992"/>
    </source>
</evidence>